<dbReference type="InterPro" id="IPR001482">
    <property type="entry name" value="T2SS/T4SS_dom"/>
</dbReference>
<dbReference type="Proteomes" id="UP000709672">
    <property type="component" value="Unassembled WGS sequence"/>
</dbReference>
<organism evidence="5 6">
    <name type="scientific">Candidatus Sungiibacteriota bacterium</name>
    <dbReference type="NCBI Taxonomy" id="2750080"/>
    <lineage>
        <taxon>Bacteria</taxon>
        <taxon>Candidatus Sungiibacteriota</taxon>
    </lineage>
</organism>
<comment type="similarity">
    <text evidence="1">Belongs to the GSP E family.</text>
</comment>
<dbReference type="EMBL" id="JACPHQ010000022">
    <property type="protein sequence ID" value="MBI2465972.1"/>
    <property type="molecule type" value="Genomic_DNA"/>
</dbReference>
<sequence>GIVLITGPTGSGKSTTLYTTLNFLNKEGVNIITLEDPVEYYIPGVNQSQIHPEIGFTFASGLRSILRQDPNIIMVGEIRDKETAGLATHAALTGHLVFSTLHTNDSLGIIPRLVDMEIDPFLIPSTLVAGMAQRLIKKMCKECSKPIPLPEKFSKVINDALKDMPEVEHQKYGLKKPWHLFEAPGCAACGFKGTKGRVGIFEIFEVTPSLEKIILGSAISETAIAEEARRQGMITMKQDGIIKALTGLVSIEEVLRVVEE</sequence>
<evidence type="ECO:0000256" key="2">
    <source>
        <dbReference type="ARBA" id="ARBA00022741"/>
    </source>
</evidence>
<keyword evidence="3" id="KW-0067">ATP-binding</keyword>
<protein>
    <submittedName>
        <fullName evidence="5">Flp pilus assembly complex ATPase component TadA</fullName>
    </submittedName>
</protein>
<keyword evidence="2" id="KW-0547">Nucleotide-binding</keyword>
<dbReference type="CDD" id="cd01129">
    <property type="entry name" value="PulE-GspE-like"/>
    <property type="match status" value="1"/>
</dbReference>
<feature type="domain" description="Bacterial type II secretion system protein E" evidence="4">
    <location>
        <begin position="1"/>
        <end position="256"/>
    </location>
</feature>
<evidence type="ECO:0000256" key="1">
    <source>
        <dbReference type="ARBA" id="ARBA00006611"/>
    </source>
</evidence>
<dbReference type="GO" id="GO:0016887">
    <property type="term" value="F:ATP hydrolysis activity"/>
    <property type="evidence" value="ECO:0007669"/>
    <property type="project" value="TreeGrafter"/>
</dbReference>
<dbReference type="InterPro" id="IPR027417">
    <property type="entry name" value="P-loop_NTPase"/>
</dbReference>
<dbReference type="PANTHER" id="PTHR30258:SF1">
    <property type="entry name" value="PROTEIN TRANSPORT PROTEIN HOFB HOMOLOG"/>
    <property type="match status" value="1"/>
</dbReference>
<dbReference type="Pfam" id="PF00437">
    <property type="entry name" value="T2SSE"/>
    <property type="match status" value="1"/>
</dbReference>
<name>A0A932DSJ4_9BACT</name>
<accession>A0A932DSJ4</accession>
<evidence type="ECO:0000313" key="5">
    <source>
        <dbReference type="EMBL" id="MBI2465972.1"/>
    </source>
</evidence>
<comment type="caution">
    <text evidence="5">The sequence shown here is derived from an EMBL/GenBank/DDBJ whole genome shotgun (WGS) entry which is preliminary data.</text>
</comment>
<reference evidence="5" key="1">
    <citation type="submission" date="2020-07" db="EMBL/GenBank/DDBJ databases">
        <title>Huge and variable diversity of episymbiotic CPR bacteria and DPANN archaea in groundwater ecosystems.</title>
        <authorList>
            <person name="He C.Y."/>
            <person name="Keren R."/>
            <person name="Whittaker M."/>
            <person name="Farag I.F."/>
            <person name="Doudna J."/>
            <person name="Cate J.H.D."/>
            <person name="Banfield J.F."/>
        </authorList>
    </citation>
    <scope>NUCLEOTIDE SEQUENCE</scope>
    <source>
        <strain evidence="5">NC_groundwater_418_Ag_B-0.1um_45_10</strain>
    </source>
</reference>
<feature type="non-terminal residue" evidence="5">
    <location>
        <position position="1"/>
    </location>
</feature>
<evidence type="ECO:0000256" key="3">
    <source>
        <dbReference type="ARBA" id="ARBA00022840"/>
    </source>
</evidence>
<evidence type="ECO:0000259" key="4">
    <source>
        <dbReference type="Pfam" id="PF00437"/>
    </source>
</evidence>
<dbReference type="GO" id="GO:0005886">
    <property type="term" value="C:plasma membrane"/>
    <property type="evidence" value="ECO:0007669"/>
    <property type="project" value="TreeGrafter"/>
</dbReference>
<proteinExistence type="inferred from homology"/>
<dbReference type="AlphaFoldDB" id="A0A932DSJ4"/>
<dbReference type="SUPFAM" id="SSF52540">
    <property type="entry name" value="P-loop containing nucleoside triphosphate hydrolases"/>
    <property type="match status" value="1"/>
</dbReference>
<dbReference type="PANTHER" id="PTHR30258">
    <property type="entry name" value="TYPE II SECRETION SYSTEM PROTEIN GSPE-RELATED"/>
    <property type="match status" value="1"/>
</dbReference>
<evidence type="ECO:0000313" key="6">
    <source>
        <dbReference type="Proteomes" id="UP000709672"/>
    </source>
</evidence>
<dbReference type="Gene3D" id="3.40.50.300">
    <property type="entry name" value="P-loop containing nucleotide triphosphate hydrolases"/>
    <property type="match status" value="1"/>
</dbReference>
<dbReference type="GO" id="GO:0005524">
    <property type="term" value="F:ATP binding"/>
    <property type="evidence" value="ECO:0007669"/>
    <property type="project" value="UniProtKB-KW"/>
</dbReference>
<gene>
    <name evidence="5" type="primary">tadA</name>
    <name evidence="5" type="ORF">HYV66_01945</name>
</gene>